<gene>
    <name evidence="1" type="ORF">ACFSYC_12165</name>
</gene>
<accession>A0ABW5XR77</accession>
<name>A0ABW5XR77_9SPHI</name>
<comment type="caution">
    <text evidence="1">The sequence shown here is derived from an EMBL/GenBank/DDBJ whole genome shotgun (WGS) entry which is preliminary data.</text>
</comment>
<sequence length="63" mass="7049">MKNITAKSFKKKVNKLHRFSDLIDLHSAETTVGDPTNTTITVLTTVSGPTHFGKPQRENNIRI</sequence>
<dbReference type="EMBL" id="JBHUON010000014">
    <property type="protein sequence ID" value="MFD2865446.1"/>
    <property type="molecule type" value="Genomic_DNA"/>
</dbReference>
<evidence type="ECO:0000313" key="2">
    <source>
        <dbReference type="Proteomes" id="UP001597601"/>
    </source>
</evidence>
<evidence type="ECO:0000313" key="1">
    <source>
        <dbReference type="EMBL" id="MFD2865446.1"/>
    </source>
</evidence>
<dbReference type="Proteomes" id="UP001597601">
    <property type="component" value="Unassembled WGS sequence"/>
</dbReference>
<reference evidence="2" key="1">
    <citation type="journal article" date="2019" name="Int. J. Syst. Evol. Microbiol.">
        <title>The Global Catalogue of Microorganisms (GCM) 10K type strain sequencing project: providing services to taxonomists for standard genome sequencing and annotation.</title>
        <authorList>
            <consortium name="The Broad Institute Genomics Platform"/>
            <consortium name="The Broad Institute Genome Sequencing Center for Infectious Disease"/>
            <person name="Wu L."/>
            <person name="Ma J."/>
        </authorList>
    </citation>
    <scope>NUCLEOTIDE SEQUENCE [LARGE SCALE GENOMIC DNA]</scope>
    <source>
        <strain evidence="2">KCTC 52232</strain>
    </source>
</reference>
<keyword evidence="2" id="KW-1185">Reference proteome</keyword>
<organism evidence="1 2">
    <name type="scientific">Mucilaginibacter antarcticus</name>
    <dbReference type="NCBI Taxonomy" id="1855725"/>
    <lineage>
        <taxon>Bacteria</taxon>
        <taxon>Pseudomonadati</taxon>
        <taxon>Bacteroidota</taxon>
        <taxon>Sphingobacteriia</taxon>
        <taxon>Sphingobacteriales</taxon>
        <taxon>Sphingobacteriaceae</taxon>
        <taxon>Mucilaginibacter</taxon>
    </lineage>
</organism>
<proteinExistence type="predicted"/>
<protein>
    <submittedName>
        <fullName evidence="1">Uncharacterized protein</fullName>
    </submittedName>
</protein>